<dbReference type="RefSeq" id="WP_377394639.1">
    <property type="nucleotide sequence ID" value="NZ_JBHSAN010000053.1"/>
</dbReference>
<dbReference type="InterPro" id="IPR012495">
    <property type="entry name" value="TadE-like_dom"/>
</dbReference>
<reference evidence="3" key="1">
    <citation type="journal article" date="2019" name="Int. J. Syst. Evol. Microbiol.">
        <title>The Global Catalogue of Microorganisms (GCM) 10K type strain sequencing project: providing services to taxonomists for standard genome sequencing and annotation.</title>
        <authorList>
            <consortium name="The Broad Institute Genomics Platform"/>
            <consortium name="The Broad Institute Genome Sequencing Center for Infectious Disease"/>
            <person name="Wu L."/>
            <person name="Ma J."/>
        </authorList>
    </citation>
    <scope>NUCLEOTIDE SEQUENCE [LARGE SCALE GENOMIC DNA]</scope>
    <source>
        <strain evidence="3">IBRC-M 10906</strain>
    </source>
</reference>
<dbReference type="EMBL" id="JBHUOF010000047">
    <property type="protein sequence ID" value="MFD2802352.1"/>
    <property type="molecule type" value="Genomic_DNA"/>
</dbReference>
<sequence>MGLAILFPLALLLILTIVQAGLLWHARNVLSGAAQSGVDTGRVLGAGTADAQDAASSFARRAGAGVVDDPAAAAVVSAETVQVSVSGTAQKVLPIPGVQFRFSMRATAAKERFTVPGSAP</sequence>
<proteinExistence type="predicted"/>
<keyword evidence="3" id="KW-1185">Reference proteome</keyword>
<dbReference type="Pfam" id="PF07811">
    <property type="entry name" value="TadE"/>
    <property type="match status" value="1"/>
</dbReference>
<gene>
    <name evidence="2" type="ORF">ACFS2C_23465</name>
</gene>
<accession>A0ABW5WEX9</accession>
<protein>
    <submittedName>
        <fullName evidence="2">TadE/TadG family type IV pilus assembly protein</fullName>
    </submittedName>
</protein>
<evidence type="ECO:0000313" key="3">
    <source>
        <dbReference type="Proteomes" id="UP001597478"/>
    </source>
</evidence>
<organism evidence="2 3">
    <name type="scientific">Prauserella oleivorans</name>
    <dbReference type="NCBI Taxonomy" id="1478153"/>
    <lineage>
        <taxon>Bacteria</taxon>
        <taxon>Bacillati</taxon>
        <taxon>Actinomycetota</taxon>
        <taxon>Actinomycetes</taxon>
        <taxon>Pseudonocardiales</taxon>
        <taxon>Pseudonocardiaceae</taxon>
        <taxon>Prauserella</taxon>
    </lineage>
</organism>
<feature type="domain" description="TadE-like" evidence="1">
    <location>
        <begin position="3"/>
        <end position="38"/>
    </location>
</feature>
<dbReference type="Proteomes" id="UP001597478">
    <property type="component" value="Unassembled WGS sequence"/>
</dbReference>
<comment type="caution">
    <text evidence="2">The sequence shown here is derived from an EMBL/GenBank/DDBJ whole genome shotgun (WGS) entry which is preliminary data.</text>
</comment>
<name>A0ABW5WEX9_9PSEU</name>
<evidence type="ECO:0000313" key="2">
    <source>
        <dbReference type="EMBL" id="MFD2802352.1"/>
    </source>
</evidence>
<evidence type="ECO:0000259" key="1">
    <source>
        <dbReference type="Pfam" id="PF07811"/>
    </source>
</evidence>